<evidence type="ECO:0000256" key="7">
    <source>
        <dbReference type="ARBA" id="ARBA00023180"/>
    </source>
</evidence>
<organism evidence="13 14">
    <name type="scientific">Roridomyces roridus</name>
    <dbReference type="NCBI Taxonomy" id="1738132"/>
    <lineage>
        <taxon>Eukaryota</taxon>
        <taxon>Fungi</taxon>
        <taxon>Dikarya</taxon>
        <taxon>Basidiomycota</taxon>
        <taxon>Agaricomycotina</taxon>
        <taxon>Agaricomycetes</taxon>
        <taxon>Agaricomycetidae</taxon>
        <taxon>Agaricales</taxon>
        <taxon>Marasmiineae</taxon>
        <taxon>Mycenaceae</taxon>
        <taxon>Roridomyces</taxon>
    </lineage>
</organism>
<sequence length="581" mass="63834">MDLPIPEREFDFVVIGGGTAGLAVASRLTEDSAVHVVVLEAGQAHLGDPKISRPEQVTQTFGDPQYDWLFKTEKQPFSGDNEYTWSRGKGLGGSSAMNYFCWTKPPAADVDAIEKLGNPGWNWDEYMKYSMRSETFHPPATDDPDAPGLSFEPKFRGKDGPIHSSIAFPYNDIDELTQQTLVNKGLRRLKDPYGGDITGVSTASSNVNPSDYTRSYAATGYFESARDRPNLVVLTEAMVSRVLFSEKTGEEGKTATSVEYIHEGRTCLVHIRAQGEVILSAGAIQSPKILELSGIGRPEVLAAIGVDMKIQLDGVGENVQEHTSMDVSFELARSFPSTAKPPSGPGITAFAYLPLTAATSNASALIDLAVEQVQTRCLGSLAPGLKEQLDLQLDALRDDTTPDFEVVAFPGFKSPVSTPDPAKRYFTMVTVLNHPFSRGTIHAKSADPLDHPSIDPRYFENDFDLELHVQHIKYIRGLAATEPMKSAIVREVDPGPEYISDEDIREYIKKYHWTTWHTIGSCSMLPKEKNGVVDPELKVYGTTNLRVVDLSVIPLHIAAHTQTTVYMIAEKAVDIIRGNRT</sequence>
<keyword evidence="7" id="KW-0325">Glycoprotein</keyword>
<dbReference type="InterPro" id="IPR012132">
    <property type="entry name" value="GMC_OxRdtase"/>
</dbReference>
<evidence type="ECO:0000256" key="9">
    <source>
        <dbReference type="PIRSR" id="PIRSR000137-2"/>
    </source>
</evidence>
<reference evidence="13" key="1">
    <citation type="submission" date="2023-03" db="EMBL/GenBank/DDBJ databases">
        <title>Massive genome expansion in bonnet fungi (Mycena s.s.) driven by repeated elements and novel gene families across ecological guilds.</title>
        <authorList>
            <consortium name="Lawrence Berkeley National Laboratory"/>
            <person name="Harder C.B."/>
            <person name="Miyauchi S."/>
            <person name="Viragh M."/>
            <person name="Kuo A."/>
            <person name="Thoen E."/>
            <person name="Andreopoulos B."/>
            <person name="Lu D."/>
            <person name="Skrede I."/>
            <person name="Drula E."/>
            <person name="Henrissat B."/>
            <person name="Morin E."/>
            <person name="Kohler A."/>
            <person name="Barry K."/>
            <person name="LaButti K."/>
            <person name="Morin E."/>
            <person name="Salamov A."/>
            <person name="Lipzen A."/>
            <person name="Mereny Z."/>
            <person name="Hegedus B."/>
            <person name="Baldrian P."/>
            <person name="Stursova M."/>
            <person name="Weitz H."/>
            <person name="Taylor A."/>
            <person name="Grigoriev I.V."/>
            <person name="Nagy L.G."/>
            <person name="Martin F."/>
            <person name="Kauserud H."/>
        </authorList>
    </citation>
    <scope>NUCLEOTIDE SEQUENCE</scope>
    <source>
        <strain evidence="13">9284</strain>
    </source>
</reference>
<dbReference type="Pfam" id="PF00732">
    <property type="entry name" value="GMC_oxred_N"/>
    <property type="match status" value="1"/>
</dbReference>
<evidence type="ECO:0000256" key="3">
    <source>
        <dbReference type="ARBA" id="ARBA00022630"/>
    </source>
</evidence>
<feature type="binding site" evidence="9">
    <location>
        <begin position="516"/>
        <end position="517"/>
    </location>
    <ligand>
        <name>FAD</name>
        <dbReference type="ChEBI" id="CHEBI:57692"/>
    </ligand>
</feature>
<comment type="similarity">
    <text evidence="2 10">Belongs to the GMC oxidoreductase family.</text>
</comment>
<dbReference type="GO" id="GO:0050660">
    <property type="term" value="F:flavin adenine dinucleotide binding"/>
    <property type="evidence" value="ECO:0007669"/>
    <property type="project" value="InterPro"/>
</dbReference>
<evidence type="ECO:0000256" key="2">
    <source>
        <dbReference type="ARBA" id="ARBA00010790"/>
    </source>
</evidence>
<feature type="domain" description="Glucose-methanol-choline oxidoreductase N-terminal" evidence="12">
    <location>
        <begin position="282"/>
        <end position="296"/>
    </location>
</feature>
<keyword evidence="14" id="KW-1185">Reference proteome</keyword>
<dbReference type="Gene3D" id="3.30.560.10">
    <property type="entry name" value="Glucose Oxidase, domain 3"/>
    <property type="match status" value="1"/>
</dbReference>
<dbReference type="Proteomes" id="UP001221142">
    <property type="component" value="Unassembled WGS sequence"/>
</dbReference>
<dbReference type="Gene3D" id="3.50.50.60">
    <property type="entry name" value="FAD/NAD(P)-binding domain"/>
    <property type="match status" value="1"/>
</dbReference>
<dbReference type="SUPFAM" id="SSF54373">
    <property type="entry name" value="FAD-linked reductases, C-terminal domain"/>
    <property type="match status" value="1"/>
</dbReference>
<evidence type="ECO:0000259" key="11">
    <source>
        <dbReference type="PROSITE" id="PS00623"/>
    </source>
</evidence>
<comment type="caution">
    <text evidence="13">The sequence shown here is derived from an EMBL/GenBank/DDBJ whole genome shotgun (WGS) entry which is preliminary data.</text>
</comment>
<dbReference type="InterPro" id="IPR000172">
    <property type="entry name" value="GMC_OxRdtase_N"/>
</dbReference>
<keyword evidence="6" id="KW-0560">Oxidoreductase</keyword>
<dbReference type="InterPro" id="IPR007867">
    <property type="entry name" value="GMC_OxRtase_C"/>
</dbReference>
<evidence type="ECO:0000256" key="4">
    <source>
        <dbReference type="ARBA" id="ARBA00022729"/>
    </source>
</evidence>
<dbReference type="Pfam" id="PF05199">
    <property type="entry name" value="GMC_oxred_C"/>
    <property type="match status" value="1"/>
</dbReference>
<protein>
    <submittedName>
        <fullName evidence="13">GMC oxidoreductase</fullName>
    </submittedName>
</protein>
<feature type="active site" description="Proton acceptor" evidence="8">
    <location>
        <position position="560"/>
    </location>
</feature>
<evidence type="ECO:0000256" key="8">
    <source>
        <dbReference type="PIRSR" id="PIRSR000137-1"/>
    </source>
</evidence>
<evidence type="ECO:0000256" key="5">
    <source>
        <dbReference type="ARBA" id="ARBA00022827"/>
    </source>
</evidence>
<comment type="cofactor">
    <cofactor evidence="1 9">
        <name>FAD</name>
        <dbReference type="ChEBI" id="CHEBI:57692"/>
    </cofactor>
</comment>
<dbReference type="EMBL" id="JARKIF010000006">
    <property type="protein sequence ID" value="KAJ7636186.1"/>
    <property type="molecule type" value="Genomic_DNA"/>
</dbReference>
<evidence type="ECO:0000256" key="1">
    <source>
        <dbReference type="ARBA" id="ARBA00001974"/>
    </source>
</evidence>
<evidence type="ECO:0000256" key="10">
    <source>
        <dbReference type="RuleBase" id="RU003968"/>
    </source>
</evidence>
<keyword evidence="5 9" id="KW-0274">FAD</keyword>
<gene>
    <name evidence="13" type="ORF">FB45DRAFT_906064</name>
</gene>
<evidence type="ECO:0000313" key="13">
    <source>
        <dbReference type="EMBL" id="KAJ7636186.1"/>
    </source>
</evidence>
<evidence type="ECO:0000256" key="6">
    <source>
        <dbReference type="ARBA" id="ARBA00023002"/>
    </source>
</evidence>
<dbReference type="InterPro" id="IPR036188">
    <property type="entry name" value="FAD/NAD-bd_sf"/>
</dbReference>
<keyword evidence="4" id="KW-0732">Signal</keyword>
<dbReference type="SUPFAM" id="SSF51905">
    <property type="entry name" value="FAD/NAD(P)-binding domain"/>
    <property type="match status" value="1"/>
</dbReference>
<dbReference type="AlphaFoldDB" id="A0AAD7C0W8"/>
<dbReference type="PROSITE" id="PS00623">
    <property type="entry name" value="GMC_OXRED_1"/>
    <property type="match status" value="1"/>
</dbReference>
<feature type="binding site" evidence="9">
    <location>
        <position position="239"/>
    </location>
    <ligand>
        <name>FAD</name>
        <dbReference type="ChEBI" id="CHEBI:57692"/>
    </ligand>
</feature>
<dbReference type="PROSITE" id="PS00624">
    <property type="entry name" value="GMC_OXRED_2"/>
    <property type="match status" value="1"/>
</dbReference>
<dbReference type="PANTHER" id="PTHR11552:SF201">
    <property type="entry name" value="GLUCOSE-METHANOL-CHOLINE OXIDOREDUCTASE N-TERMINAL DOMAIN-CONTAINING PROTEIN"/>
    <property type="match status" value="1"/>
</dbReference>
<accession>A0AAD7C0W8</accession>
<feature type="domain" description="Glucose-methanol-choline oxidoreductase N-terminal" evidence="11">
    <location>
        <begin position="88"/>
        <end position="111"/>
    </location>
</feature>
<dbReference type="PIRSF" id="PIRSF000137">
    <property type="entry name" value="Alcohol_oxidase"/>
    <property type="match status" value="1"/>
</dbReference>
<evidence type="ECO:0000259" key="12">
    <source>
        <dbReference type="PROSITE" id="PS00624"/>
    </source>
</evidence>
<proteinExistence type="inferred from homology"/>
<feature type="active site" description="Proton donor" evidence="8">
    <location>
        <position position="517"/>
    </location>
</feature>
<name>A0AAD7C0W8_9AGAR</name>
<dbReference type="GO" id="GO:0016614">
    <property type="term" value="F:oxidoreductase activity, acting on CH-OH group of donors"/>
    <property type="evidence" value="ECO:0007669"/>
    <property type="project" value="InterPro"/>
</dbReference>
<dbReference type="PANTHER" id="PTHR11552">
    <property type="entry name" value="GLUCOSE-METHANOL-CHOLINE GMC OXIDOREDUCTASE"/>
    <property type="match status" value="1"/>
</dbReference>
<evidence type="ECO:0000313" key="14">
    <source>
        <dbReference type="Proteomes" id="UP001221142"/>
    </source>
</evidence>
<keyword evidence="3 10" id="KW-0285">Flavoprotein</keyword>